<dbReference type="EMBL" id="LKCN02000001">
    <property type="protein sequence ID" value="RCI16743.1"/>
    <property type="molecule type" value="Genomic_DNA"/>
</dbReference>
<name>A0A367LQL3_9HYPO</name>
<organism evidence="1 2">
    <name type="scientific">Ophiocordyceps polyrhachis-furcata BCC 54312</name>
    <dbReference type="NCBI Taxonomy" id="1330021"/>
    <lineage>
        <taxon>Eukaryota</taxon>
        <taxon>Fungi</taxon>
        <taxon>Dikarya</taxon>
        <taxon>Ascomycota</taxon>
        <taxon>Pezizomycotina</taxon>
        <taxon>Sordariomycetes</taxon>
        <taxon>Hypocreomycetidae</taxon>
        <taxon>Hypocreales</taxon>
        <taxon>Ophiocordycipitaceae</taxon>
        <taxon>Ophiocordyceps</taxon>
    </lineage>
</organism>
<protein>
    <submittedName>
        <fullName evidence="1">Uncharacterized protein</fullName>
    </submittedName>
</protein>
<dbReference type="AlphaFoldDB" id="A0A367LQL3"/>
<gene>
    <name evidence="1" type="ORF">L249_2497</name>
</gene>
<accession>A0A367LQL3</accession>
<reference evidence="1 2" key="1">
    <citation type="journal article" date="2015" name="BMC Genomics">
        <title>Insights from the genome of Ophiocordyceps polyrhachis-furcata to pathogenicity and host specificity in insect fungi.</title>
        <authorList>
            <person name="Wichadakul D."/>
            <person name="Kobmoo N."/>
            <person name="Ingsriswang S."/>
            <person name="Tangphatsornruang S."/>
            <person name="Chantasingh D."/>
            <person name="Luangsa-ard J.J."/>
            <person name="Eurwilaichitr L."/>
        </authorList>
    </citation>
    <scope>NUCLEOTIDE SEQUENCE [LARGE SCALE GENOMIC DNA]</scope>
    <source>
        <strain evidence="1 2">BCC 54312</strain>
    </source>
</reference>
<keyword evidence="2" id="KW-1185">Reference proteome</keyword>
<sequence length="112" mass="12529">MGFKLCNGERRGRTHGSLFNNYYPSRGQSNPSLVGIYPPSLETITNPLGQSCWPANRHPSPYHLRPEINLRKGITTKHPTVGESDHIANFWDADPASSPLLFLFFCFSRPGS</sequence>
<proteinExistence type="predicted"/>
<dbReference type="Proteomes" id="UP000253664">
    <property type="component" value="Unassembled WGS sequence"/>
</dbReference>
<evidence type="ECO:0000313" key="1">
    <source>
        <dbReference type="EMBL" id="RCI16743.1"/>
    </source>
</evidence>
<feature type="non-terminal residue" evidence="1">
    <location>
        <position position="112"/>
    </location>
</feature>
<comment type="caution">
    <text evidence="1">The sequence shown here is derived from an EMBL/GenBank/DDBJ whole genome shotgun (WGS) entry which is preliminary data.</text>
</comment>
<evidence type="ECO:0000313" key="2">
    <source>
        <dbReference type="Proteomes" id="UP000253664"/>
    </source>
</evidence>